<feature type="transmembrane region" description="Helical" evidence="8">
    <location>
        <begin position="135"/>
        <end position="157"/>
    </location>
</feature>
<evidence type="ECO:0000256" key="1">
    <source>
        <dbReference type="ARBA" id="ARBA00004141"/>
    </source>
</evidence>
<comment type="subcellular location">
    <subcellularLocation>
        <location evidence="1">Membrane</location>
        <topology evidence="1">Multi-pass membrane protein</topology>
    </subcellularLocation>
</comment>
<evidence type="ECO:0000256" key="8">
    <source>
        <dbReference type="SAM" id="Phobius"/>
    </source>
</evidence>
<dbReference type="Proteomes" id="UP000254291">
    <property type="component" value="Unassembled WGS sequence"/>
</dbReference>
<proteinExistence type="inferred from homology"/>
<dbReference type="GO" id="GO:0055085">
    <property type="term" value="P:transmembrane transport"/>
    <property type="evidence" value="ECO:0007669"/>
    <property type="project" value="InterPro"/>
</dbReference>
<feature type="domain" description="SLC26A/SulP transporter" evidence="9">
    <location>
        <begin position="32"/>
        <end position="386"/>
    </location>
</feature>
<keyword evidence="7" id="KW-0862">Zinc</keyword>
<feature type="transmembrane region" description="Helical" evidence="8">
    <location>
        <begin position="383"/>
        <end position="414"/>
    </location>
</feature>
<evidence type="ECO:0000256" key="5">
    <source>
        <dbReference type="ARBA" id="ARBA00023136"/>
    </source>
</evidence>
<evidence type="ECO:0000256" key="6">
    <source>
        <dbReference type="ARBA" id="ARBA00024993"/>
    </source>
</evidence>
<comment type="function">
    <text evidence="6">Catalyzes the reversible hydration of carbon dioxide to form bicarbonate.</text>
</comment>
<evidence type="ECO:0000256" key="7">
    <source>
        <dbReference type="PIRSR" id="PIRSR601765-1"/>
    </source>
</evidence>
<dbReference type="SMART" id="SM00947">
    <property type="entry name" value="Pro_CA"/>
    <property type="match status" value="1"/>
</dbReference>
<dbReference type="AlphaFoldDB" id="A0A378SF31"/>
<feature type="transmembrane region" description="Helical" evidence="8">
    <location>
        <begin position="204"/>
        <end position="223"/>
    </location>
</feature>
<keyword evidence="3 8" id="KW-0812">Transmembrane</keyword>
<dbReference type="InterPro" id="IPR011547">
    <property type="entry name" value="SLC26A/SulP_dom"/>
</dbReference>
<evidence type="ECO:0000256" key="2">
    <source>
        <dbReference type="ARBA" id="ARBA00006217"/>
    </source>
</evidence>
<accession>A0A378SF31</accession>
<feature type="binding site" evidence="7">
    <location>
        <position position="639"/>
    </location>
    <ligand>
        <name>Zn(2+)</name>
        <dbReference type="ChEBI" id="CHEBI:29105"/>
    </ligand>
</feature>
<keyword evidence="4 8" id="KW-1133">Transmembrane helix</keyword>
<feature type="transmembrane region" description="Helical" evidence="8">
    <location>
        <begin position="34"/>
        <end position="54"/>
    </location>
</feature>
<dbReference type="GO" id="GO:0016020">
    <property type="term" value="C:membrane"/>
    <property type="evidence" value="ECO:0007669"/>
    <property type="project" value="UniProtKB-SubCell"/>
</dbReference>
<dbReference type="GO" id="GO:0008270">
    <property type="term" value="F:zinc ion binding"/>
    <property type="evidence" value="ECO:0007669"/>
    <property type="project" value="InterPro"/>
</dbReference>
<evidence type="ECO:0000256" key="4">
    <source>
        <dbReference type="ARBA" id="ARBA00022989"/>
    </source>
</evidence>
<dbReference type="GO" id="GO:0004089">
    <property type="term" value="F:carbonate dehydratase activity"/>
    <property type="evidence" value="ECO:0007669"/>
    <property type="project" value="UniProtKB-EC"/>
</dbReference>
<dbReference type="SUPFAM" id="SSF53056">
    <property type="entry name" value="beta-carbonic anhydrase, cab"/>
    <property type="match status" value="1"/>
</dbReference>
<keyword evidence="5 8" id="KW-0472">Membrane</keyword>
<feature type="transmembrane region" description="Helical" evidence="8">
    <location>
        <begin position="355"/>
        <end position="377"/>
    </location>
</feature>
<organism evidence="10 11">
    <name type="scientific">Mycolicibacterium gilvum</name>
    <dbReference type="NCBI Taxonomy" id="1804"/>
    <lineage>
        <taxon>Bacteria</taxon>
        <taxon>Bacillati</taxon>
        <taxon>Actinomycetota</taxon>
        <taxon>Actinomycetes</taxon>
        <taxon>Mycobacteriales</taxon>
        <taxon>Mycobacteriaceae</taxon>
        <taxon>Mycolicibacterium</taxon>
    </lineage>
</organism>
<dbReference type="EC" id="4.2.1.1" evidence="10"/>
<dbReference type="Gene3D" id="3.40.1050.10">
    <property type="entry name" value="Carbonic anhydrase"/>
    <property type="match status" value="1"/>
</dbReference>
<feature type="transmembrane region" description="Helical" evidence="8">
    <location>
        <begin position="251"/>
        <end position="276"/>
    </location>
</feature>
<reference evidence="10 11" key="1">
    <citation type="submission" date="2018-06" db="EMBL/GenBank/DDBJ databases">
        <authorList>
            <consortium name="Pathogen Informatics"/>
            <person name="Doyle S."/>
        </authorList>
    </citation>
    <scope>NUCLEOTIDE SEQUENCE [LARGE SCALE GENOMIC DNA]</scope>
    <source>
        <strain evidence="10 11">NCTC10742</strain>
    </source>
</reference>
<feature type="transmembrane region" description="Helical" evidence="8">
    <location>
        <begin position="177"/>
        <end position="197"/>
    </location>
</feature>
<dbReference type="InterPro" id="IPR001902">
    <property type="entry name" value="SLC26A/SulP_fam"/>
</dbReference>
<dbReference type="RefSeq" id="WP_067396830.1">
    <property type="nucleotide sequence ID" value="NZ_JACKST010000098.1"/>
</dbReference>
<evidence type="ECO:0000256" key="3">
    <source>
        <dbReference type="ARBA" id="ARBA00022692"/>
    </source>
</evidence>
<dbReference type="Pfam" id="PF00484">
    <property type="entry name" value="Pro_CA"/>
    <property type="match status" value="1"/>
</dbReference>
<feature type="binding site" evidence="7">
    <location>
        <position position="580"/>
    </location>
    <ligand>
        <name>Zn(2+)</name>
        <dbReference type="ChEBI" id="CHEBI:29105"/>
    </ligand>
</feature>
<feature type="transmembrane region" description="Helical" evidence="8">
    <location>
        <begin position="103"/>
        <end position="123"/>
    </location>
</feature>
<feature type="transmembrane region" description="Helical" evidence="8">
    <location>
        <begin position="330"/>
        <end position="348"/>
    </location>
</feature>
<comment type="similarity">
    <text evidence="2">Belongs to the beta-class carbonic anhydrase family.</text>
</comment>
<dbReference type="EMBL" id="UGQM01000001">
    <property type="protein sequence ID" value="STZ41310.1"/>
    <property type="molecule type" value="Genomic_DNA"/>
</dbReference>
<dbReference type="Pfam" id="PF00916">
    <property type="entry name" value="Sulfate_transp"/>
    <property type="match status" value="1"/>
</dbReference>
<feature type="binding site" evidence="7">
    <location>
        <position position="636"/>
    </location>
    <ligand>
        <name>Zn(2+)</name>
        <dbReference type="ChEBI" id="CHEBI:29105"/>
    </ligand>
</feature>
<feature type="transmembrane region" description="Helical" evidence="8">
    <location>
        <begin position="296"/>
        <end position="318"/>
    </location>
</feature>
<keyword evidence="10" id="KW-0456">Lyase</keyword>
<evidence type="ECO:0000313" key="10">
    <source>
        <dbReference type="EMBL" id="STZ41310.1"/>
    </source>
</evidence>
<evidence type="ECO:0000259" key="9">
    <source>
        <dbReference type="Pfam" id="PF00916"/>
    </source>
</evidence>
<dbReference type="InterPro" id="IPR001765">
    <property type="entry name" value="Carbonic_anhydrase"/>
</dbReference>
<feature type="transmembrane region" description="Helical" evidence="8">
    <location>
        <begin position="61"/>
        <end position="83"/>
    </location>
</feature>
<dbReference type="PANTHER" id="PTHR11814">
    <property type="entry name" value="SULFATE TRANSPORTER"/>
    <property type="match status" value="1"/>
</dbReference>
<sequence>MPASASAVVADADASVDPPNSLRDRLKTVARYDLPASIVVFLVAVPLSIGIAIASNAPIMAGLIAAIVGGIIAGAVGGAPLLASGPAAGLTVVVAETVNTFGWKTTTAIVVGAGLLQVVLGVSRLARSALAISPIVVHAMLAGIGITIALQQVHVLLGGSSRSSVWRNLTELPAQLRAPHLSDIVVGLIVVAIMLSWKRSPARLQILPGPLVAIVAATAISFVPPLNADRIELNGSILDAIGLPTLPHGTWVPFVLAVLTIALIASVESLLSAVAVDKMHNGPKADLNRELIGQGAANMVSGMLGGLPVTGVIVRSATNVAAGARTQASSILHGVWVLLFSVLLAGLVQQIPKAALAGLLIVIGIQLVKLAHIRLAWRTGDLAVYAITVTGVLFLNLLEGVAIGVAVTLVVVLWRVVRASVHAEPIDEEHHEWRLTLEGALSFLSLPRLSRVLASIPRGSRVTVEITVDFLDHAAYEAIEEWARRHRLAGGSVCIDEIGESAMAAATVGPPIRRSHSAIARGLSPWRSHGHHPGDTGSMLTPVLDGVARYHRRHAPLLREHFNELRGGQRPRALFLTCADARLVPNVITASGPGDLFTVRNLGNLVQPNAADMSMEAALAYGIIELNVNTMIICGHSRCGAMTALLSEAGHRDGIPPAVAAWIEQALPSLDAFRAGHPVGRAAARQGYDACDQLAMVNVAWQIQNLKVHPVVGPALEEQRLDTLGLFFDIASGRVLRITESDVENLGAPND</sequence>
<comment type="cofactor">
    <cofactor evidence="7">
        <name>Zn(2+)</name>
        <dbReference type="ChEBI" id="CHEBI:29105"/>
    </cofactor>
    <text evidence="7">Binds 1 zinc ion per subunit.</text>
</comment>
<evidence type="ECO:0000313" key="11">
    <source>
        <dbReference type="Proteomes" id="UP000254291"/>
    </source>
</evidence>
<protein>
    <submittedName>
        <fullName evidence="10">Sulfate permease</fullName>
        <ecNumber evidence="10">4.2.1.1</ecNumber>
    </submittedName>
</protein>
<name>A0A378SF31_9MYCO</name>
<gene>
    <name evidence="10" type="primary">cynT_2</name>
    <name evidence="10" type="ORF">NCTC10742_00513</name>
</gene>
<dbReference type="InterPro" id="IPR036874">
    <property type="entry name" value="Carbonic_anhydrase_sf"/>
</dbReference>
<feature type="binding site" evidence="7">
    <location>
        <position position="578"/>
    </location>
    <ligand>
        <name>Zn(2+)</name>
        <dbReference type="ChEBI" id="CHEBI:29105"/>
    </ligand>
</feature>
<keyword evidence="7" id="KW-0479">Metal-binding</keyword>